<evidence type="ECO:0000313" key="2">
    <source>
        <dbReference type="EMBL" id="TVV71965.1"/>
    </source>
</evidence>
<proteinExistence type="predicted"/>
<name>A0A558QXX8_9SPHN</name>
<reference evidence="2 3" key="1">
    <citation type="submission" date="2019-07" db="EMBL/GenBank/DDBJ databases">
        <title>Sphingomonas solaris sp. nov., isolated from a solar panel from Boston, Massachusetts.</title>
        <authorList>
            <person name="Tanner K."/>
            <person name="Pascual J."/>
            <person name="Mancuso C."/>
            <person name="Pereto J."/>
            <person name="Khalil A."/>
            <person name="Vilanova C."/>
        </authorList>
    </citation>
    <scope>NUCLEOTIDE SEQUENCE [LARGE SCALE GENOMIC DNA]</scope>
    <source>
        <strain evidence="2 3">R4DWN</strain>
    </source>
</reference>
<dbReference type="NCBIfam" id="NF045607">
    <property type="entry name" value="exo_Victor_syst"/>
    <property type="match status" value="1"/>
</dbReference>
<protein>
    <submittedName>
        <fullName evidence="2">Uncharacterized protein</fullName>
    </submittedName>
</protein>
<keyword evidence="1" id="KW-1133">Transmembrane helix</keyword>
<dbReference type="OrthoDB" id="7210964at2"/>
<dbReference type="InterPro" id="IPR054655">
    <property type="entry name" value="XrtV-like"/>
</dbReference>
<dbReference type="RefSeq" id="WP_145154045.1">
    <property type="nucleotide sequence ID" value="NZ_VNIM01000075.1"/>
</dbReference>
<keyword evidence="3" id="KW-1185">Reference proteome</keyword>
<keyword evidence="1" id="KW-0472">Membrane</keyword>
<dbReference type="Proteomes" id="UP000318681">
    <property type="component" value="Unassembled WGS sequence"/>
</dbReference>
<keyword evidence="1" id="KW-0812">Transmembrane</keyword>
<evidence type="ECO:0000256" key="1">
    <source>
        <dbReference type="SAM" id="Phobius"/>
    </source>
</evidence>
<organism evidence="2 3">
    <name type="scientific">Alterirhizorhabdus solaris</name>
    <dbReference type="NCBI Taxonomy" id="2529389"/>
    <lineage>
        <taxon>Bacteria</taxon>
        <taxon>Pseudomonadati</taxon>
        <taxon>Pseudomonadota</taxon>
        <taxon>Alphaproteobacteria</taxon>
        <taxon>Sphingomonadales</taxon>
        <taxon>Rhizorhabdaceae</taxon>
        <taxon>Alterirhizorhabdus</taxon>
    </lineage>
</organism>
<comment type="caution">
    <text evidence="2">The sequence shown here is derived from an EMBL/GenBank/DDBJ whole genome shotgun (WGS) entry which is preliminary data.</text>
</comment>
<sequence>MQTIYDWLTVGIFCGLITLYLHRSVDVEEPRDALWQYMVVSVGCAGVNWLGNAGHHLPALLALAVVLVFIKLVLAPF</sequence>
<feature type="transmembrane region" description="Helical" evidence="1">
    <location>
        <begin position="6"/>
        <end position="22"/>
    </location>
</feature>
<accession>A0A558QXX8</accession>
<dbReference type="EMBL" id="VNIM01000075">
    <property type="protein sequence ID" value="TVV71965.1"/>
    <property type="molecule type" value="Genomic_DNA"/>
</dbReference>
<feature type="transmembrane region" description="Helical" evidence="1">
    <location>
        <begin position="57"/>
        <end position="74"/>
    </location>
</feature>
<gene>
    <name evidence="2" type="ORF">FOY91_15645</name>
</gene>
<dbReference type="AlphaFoldDB" id="A0A558QXX8"/>
<evidence type="ECO:0000313" key="3">
    <source>
        <dbReference type="Proteomes" id="UP000318681"/>
    </source>
</evidence>